<dbReference type="HOGENOM" id="CLU_073146_2_1_1"/>
<dbReference type="SUPFAM" id="SSF50156">
    <property type="entry name" value="PDZ domain-like"/>
    <property type="match status" value="1"/>
</dbReference>
<evidence type="ECO:0000256" key="4">
    <source>
        <dbReference type="SAM" id="Coils"/>
    </source>
</evidence>
<accession>A0A0C3QIE0</accession>
<keyword evidence="4" id="KW-0175">Coiled coil</keyword>
<gene>
    <name evidence="7" type="ORF">M407DRAFT_243994</name>
</gene>
<dbReference type="Pfam" id="PF18265">
    <property type="entry name" value="Nas2_N"/>
    <property type="match status" value="1"/>
</dbReference>
<dbReference type="InterPro" id="IPR036034">
    <property type="entry name" value="PDZ_sf"/>
</dbReference>
<dbReference type="GO" id="GO:0005737">
    <property type="term" value="C:cytoplasm"/>
    <property type="evidence" value="ECO:0007669"/>
    <property type="project" value="TreeGrafter"/>
</dbReference>
<dbReference type="AlphaFoldDB" id="A0A0C3QIE0"/>
<name>A0A0C3QIE0_9AGAM</name>
<dbReference type="FunFam" id="2.30.42.10:FF:000107">
    <property type="entry name" value="26S proteasome non-ATPase regulatory subunit 9"/>
    <property type="match status" value="1"/>
</dbReference>
<dbReference type="GO" id="GO:0005634">
    <property type="term" value="C:nucleus"/>
    <property type="evidence" value="ECO:0007669"/>
    <property type="project" value="TreeGrafter"/>
</dbReference>
<evidence type="ECO:0000256" key="3">
    <source>
        <dbReference type="ARBA" id="ARBA00068021"/>
    </source>
</evidence>
<evidence type="ECO:0000256" key="2">
    <source>
        <dbReference type="ARBA" id="ARBA00023186"/>
    </source>
</evidence>
<dbReference type="InterPro" id="IPR035269">
    <property type="entry name" value="PSMD9"/>
</dbReference>
<dbReference type="GO" id="GO:0070682">
    <property type="term" value="P:proteasome regulatory particle assembly"/>
    <property type="evidence" value="ECO:0007669"/>
    <property type="project" value="InterPro"/>
</dbReference>
<comment type="similarity">
    <text evidence="1">Belongs to the proteasome subunit p27 family.</text>
</comment>
<dbReference type="STRING" id="1051891.A0A0C3QIE0"/>
<dbReference type="OrthoDB" id="72325at2759"/>
<feature type="domain" description="Nas2 N-terminal" evidence="6">
    <location>
        <begin position="23"/>
        <end position="98"/>
    </location>
</feature>
<dbReference type="PANTHER" id="PTHR12651:SF1">
    <property type="entry name" value="26S PROTEASOME NON-ATPASE REGULATORY SUBUNIT 9"/>
    <property type="match status" value="1"/>
</dbReference>
<reference evidence="8" key="2">
    <citation type="submission" date="2015-01" db="EMBL/GenBank/DDBJ databases">
        <title>Evolutionary Origins and Diversification of the Mycorrhizal Mutualists.</title>
        <authorList>
            <consortium name="DOE Joint Genome Institute"/>
            <consortium name="Mycorrhizal Genomics Consortium"/>
            <person name="Kohler A."/>
            <person name="Kuo A."/>
            <person name="Nagy L.G."/>
            <person name="Floudas D."/>
            <person name="Copeland A."/>
            <person name="Barry K.W."/>
            <person name="Cichocki N."/>
            <person name="Veneault-Fourrey C."/>
            <person name="LaButti K."/>
            <person name="Lindquist E.A."/>
            <person name="Lipzen A."/>
            <person name="Lundell T."/>
            <person name="Morin E."/>
            <person name="Murat C."/>
            <person name="Riley R."/>
            <person name="Ohm R."/>
            <person name="Sun H."/>
            <person name="Tunlid A."/>
            <person name="Henrissat B."/>
            <person name="Grigoriev I.V."/>
            <person name="Hibbett D.S."/>
            <person name="Martin F."/>
        </authorList>
    </citation>
    <scope>NUCLEOTIDE SEQUENCE [LARGE SCALE GENOMIC DNA]</scope>
    <source>
        <strain evidence="8">MUT 4182</strain>
    </source>
</reference>
<dbReference type="Gene3D" id="2.30.42.10">
    <property type="match status" value="1"/>
</dbReference>
<evidence type="ECO:0000313" key="8">
    <source>
        <dbReference type="Proteomes" id="UP000054248"/>
    </source>
</evidence>
<feature type="coiled-coil region" evidence="4">
    <location>
        <begin position="69"/>
        <end position="96"/>
    </location>
</feature>
<feature type="domain" description="PDZ" evidence="5">
    <location>
        <begin position="127"/>
        <end position="184"/>
    </location>
</feature>
<reference evidence="7 8" key="1">
    <citation type="submission" date="2014-04" db="EMBL/GenBank/DDBJ databases">
        <authorList>
            <consortium name="DOE Joint Genome Institute"/>
            <person name="Kuo A."/>
            <person name="Girlanda M."/>
            <person name="Perotto S."/>
            <person name="Kohler A."/>
            <person name="Nagy L.G."/>
            <person name="Floudas D."/>
            <person name="Copeland A."/>
            <person name="Barry K.W."/>
            <person name="Cichocki N."/>
            <person name="Veneault-Fourrey C."/>
            <person name="LaButti K."/>
            <person name="Lindquist E.A."/>
            <person name="Lipzen A."/>
            <person name="Lundell T."/>
            <person name="Morin E."/>
            <person name="Murat C."/>
            <person name="Sun H."/>
            <person name="Tunlid A."/>
            <person name="Henrissat B."/>
            <person name="Grigoriev I.V."/>
            <person name="Hibbett D.S."/>
            <person name="Martin F."/>
            <person name="Nordberg H.P."/>
            <person name="Cantor M.N."/>
            <person name="Hua S.X."/>
        </authorList>
    </citation>
    <scope>NUCLEOTIDE SEQUENCE [LARGE SCALE GENOMIC DNA]</scope>
    <source>
        <strain evidence="7 8">MUT 4182</strain>
    </source>
</reference>
<dbReference type="InterPro" id="IPR041489">
    <property type="entry name" value="PDZ_6"/>
</dbReference>
<dbReference type="Gene3D" id="6.10.140.1710">
    <property type="match status" value="1"/>
</dbReference>
<evidence type="ECO:0000313" key="7">
    <source>
        <dbReference type="EMBL" id="KIO25709.1"/>
    </source>
</evidence>
<evidence type="ECO:0000259" key="6">
    <source>
        <dbReference type="Pfam" id="PF18265"/>
    </source>
</evidence>
<keyword evidence="8" id="KW-1185">Reference proteome</keyword>
<proteinExistence type="inferred from homology"/>
<dbReference type="Pfam" id="PF17820">
    <property type="entry name" value="PDZ_6"/>
    <property type="match status" value="1"/>
</dbReference>
<evidence type="ECO:0000259" key="5">
    <source>
        <dbReference type="Pfam" id="PF17820"/>
    </source>
</evidence>
<organism evidence="7 8">
    <name type="scientific">Tulasnella calospora MUT 4182</name>
    <dbReference type="NCBI Taxonomy" id="1051891"/>
    <lineage>
        <taxon>Eukaryota</taxon>
        <taxon>Fungi</taxon>
        <taxon>Dikarya</taxon>
        <taxon>Basidiomycota</taxon>
        <taxon>Agaricomycotina</taxon>
        <taxon>Agaricomycetes</taxon>
        <taxon>Cantharellales</taxon>
        <taxon>Tulasnellaceae</taxon>
        <taxon>Tulasnella</taxon>
    </lineage>
</organism>
<dbReference type="Proteomes" id="UP000054248">
    <property type="component" value="Unassembled WGS sequence"/>
</dbReference>
<evidence type="ECO:0000256" key="1">
    <source>
        <dbReference type="ARBA" id="ARBA00005256"/>
    </source>
</evidence>
<dbReference type="PANTHER" id="PTHR12651">
    <property type="entry name" value="26S PROTEASOME NON-ATPASE REGULATORY SUBUNIT 9"/>
    <property type="match status" value="1"/>
</dbReference>
<protein>
    <recommendedName>
        <fullName evidence="3">Probable 26S proteasome regulatory subunit p27</fullName>
    </recommendedName>
</protein>
<keyword evidence="2" id="KW-0143">Chaperone</keyword>
<dbReference type="EMBL" id="KN823037">
    <property type="protein sequence ID" value="KIO25709.1"/>
    <property type="molecule type" value="Genomic_DNA"/>
</dbReference>
<dbReference type="InterPro" id="IPR040815">
    <property type="entry name" value="Nas2_N"/>
</dbReference>
<sequence>MGRPIPRSPHGEAEPTPREIAMNLVAKKEAIEKEIKEQQAMLDANSSTMTTELVDNEGFPRGDIDVYTVRHARVRIIELRNDLKAITDEIAVALQAVFNSAEPEPAAAEASAGSHEEPEALKPFARVDGIAPGSPANEAGLIREDLLLTFGGLTASSFSGGSLQPLATMVASQENREMTVRVRRGPEEIDLRFTPRKWGGRGLLGCHIVPV</sequence>